<evidence type="ECO:0000313" key="7">
    <source>
        <dbReference type="Proteomes" id="UP000186026"/>
    </source>
</evidence>
<evidence type="ECO:0000256" key="4">
    <source>
        <dbReference type="ARBA" id="ARBA00022737"/>
    </source>
</evidence>
<protein>
    <recommendedName>
        <fullName evidence="3">exo-alpha-sialidase</fullName>
        <ecNumber evidence="3">3.2.1.18</ecNumber>
    </recommendedName>
</protein>
<sequence>MKKYKVFGLLTMIIGMMLCISCQSQKLESGKALSYEPRFVPLPQGGFSHVGSILLDGNTQAENGQLTLIINGNQAMDSVKLVARIGEKETQVLAKTAKVKGKTTLELAALPSGVQSLEVHVMANDAHDLKDKVNISVGNIMLDKKKIAINSTKEVPAYRLATALRSYGFEGVHSYRIPGLITTPKGTVLAVYDIRRNSSVDLQGDIDVGLSRSTDGGRTWEPMKVIMDMGEWGGLPEDQNGIGDPAILVDHETGHVWVAALWQHGKPGKMAWNSSEQGMKPEETGQFMLVKSEDDGLTWSEPINITQQMKDPKWHLFFNGPGKGITMQDGTLVFPAQYKDENQMPHSTIIYSKDKGKTWSVGSGARSNTTEAQVVELADGTLMLNMRDNRGGSRAVAVTNDFGKTWTEHSTSRKDLIEPVCMASIIDNPYIDQMLLFSNPAHEKRRVNMTIKASKDDGNTWPEGRQLLLDEGQGWGYSCLTMINEQEVGILYESSVANITFQIVDLKDILKQK</sequence>
<dbReference type="EMBL" id="FTOP01000009">
    <property type="protein sequence ID" value="SIS96029.1"/>
    <property type="molecule type" value="Genomic_DNA"/>
</dbReference>
<dbReference type="SUPFAM" id="SSF50939">
    <property type="entry name" value="Sialidases"/>
    <property type="match status" value="1"/>
</dbReference>
<comment type="similarity">
    <text evidence="2">Belongs to the glycosyl hydrolase 33 family.</text>
</comment>
<dbReference type="InterPro" id="IPR036278">
    <property type="entry name" value="Sialidase_sf"/>
</dbReference>
<dbReference type="FunFam" id="2.120.10.10:FF:000012">
    <property type="entry name" value="Sialidase [Precursor]"/>
    <property type="match status" value="1"/>
</dbReference>
<dbReference type="CDD" id="cd15482">
    <property type="entry name" value="Sialidase_non-viral"/>
    <property type="match status" value="1"/>
</dbReference>
<dbReference type="GO" id="GO:0009313">
    <property type="term" value="P:oligosaccharide catabolic process"/>
    <property type="evidence" value="ECO:0007669"/>
    <property type="project" value="TreeGrafter"/>
</dbReference>
<reference evidence="7" key="1">
    <citation type="submission" date="2017-01" db="EMBL/GenBank/DDBJ databases">
        <authorList>
            <person name="Varghese N."/>
            <person name="Submissions S."/>
        </authorList>
    </citation>
    <scope>NUCLEOTIDE SEQUENCE [LARGE SCALE GENOMIC DNA]</scope>
    <source>
        <strain evidence="7">DSM 46698</strain>
    </source>
</reference>
<dbReference type="PANTHER" id="PTHR10628">
    <property type="entry name" value="SIALIDASE"/>
    <property type="match status" value="1"/>
</dbReference>
<name>A0A1N7NCW2_9BACT</name>
<dbReference type="InterPro" id="IPR008377">
    <property type="entry name" value="Sialidase_trypan"/>
</dbReference>
<dbReference type="PANTHER" id="PTHR10628:SF30">
    <property type="entry name" value="EXO-ALPHA-SIALIDASE"/>
    <property type="match status" value="1"/>
</dbReference>
<dbReference type="Proteomes" id="UP000186026">
    <property type="component" value="Unassembled WGS sequence"/>
</dbReference>
<comment type="catalytic activity">
    <reaction evidence="1">
        <text>Hydrolysis of alpha-(2-&gt;3)-, alpha-(2-&gt;6)-, alpha-(2-&gt;8)- glycosidic linkages of terminal sialic acid residues in oligosaccharides, glycoproteins, glycolipids, colominic acid and synthetic substrates.</text>
        <dbReference type="EC" id="3.2.1.18"/>
    </reaction>
</comment>
<dbReference type="GO" id="GO:0016020">
    <property type="term" value="C:membrane"/>
    <property type="evidence" value="ECO:0007669"/>
    <property type="project" value="TreeGrafter"/>
</dbReference>
<proteinExistence type="inferred from homology"/>
<keyword evidence="7" id="KW-1185">Reference proteome</keyword>
<dbReference type="GO" id="GO:0006689">
    <property type="term" value="P:ganglioside catabolic process"/>
    <property type="evidence" value="ECO:0007669"/>
    <property type="project" value="TreeGrafter"/>
</dbReference>
<dbReference type="STRING" id="529505.SAMN05421761_10979"/>
<evidence type="ECO:0000256" key="2">
    <source>
        <dbReference type="ARBA" id="ARBA00009348"/>
    </source>
</evidence>
<dbReference type="AlphaFoldDB" id="A0A1N7NCW2"/>
<dbReference type="OrthoDB" id="7294637at2"/>
<evidence type="ECO:0000256" key="3">
    <source>
        <dbReference type="ARBA" id="ARBA00012733"/>
    </source>
</evidence>
<evidence type="ECO:0000256" key="1">
    <source>
        <dbReference type="ARBA" id="ARBA00000427"/>
    </source>
</evidence>
<dbReference type="EC" id="3.2.1.18" evidence="3"/>
<evidence type="ECO:0000313" key="6">
    <source>
        <dbReference type="EMBL" id="SIS96029.1"/>
    </source>
</evidence>
<gene>
    <name evidence="6" type="ORF">SAMN05421761_10979</name>
</gene>
<feature type="domain" description="Sialidase" evidence="5">
    <location>
        <begin position="204"/>
        <end position="485"/>
    </location>
</feature>
<dbReference type="Gene3D" id="2.120.10.10">
    <property type="match status" value="1"/>
</dbReference>
<dbReference type="PRINTS" id="PR01803">
    <property type="entry name" value="TCSIALIDASE"/>
</dbReference>
<dbReference type="RefSeq" id="WP_076501592.1">
    <property type="nucleotide sequence ID" value="NZ_FTOP01000009.1"/>
</dbReference>
<dbReference type="Pfam" id="PF13088">
    <property type="entry name" value="BNR_2"/>
    <property type="match status" value="1"/>
</dbReference>
<organism evidence="6 7">
    <name type="scientific">Belliella pelovolcani</name>
    <dbReference type="NCBI Taxonomy" id="529505"/>
    <lineage>
        <taxon>Bacteria</taxon>
        <taxon>Pseudomonadati</taxon>
        <taxon>Bacteroidota</taxon>
        <taxon>Cytophagia</taxon>
        <taxon>Cytophagales</taxon>
        <taxon>Cyclobacteriaceae</taxon>
        <taxon>Belliella</taxon>
    </lineage>
</organism>
<evidence type="ECO:0000259" key="5">
    <source>
        <dbReference type="Pfam" id="PF13088"/>
    </source>
</evidence>
<dbReference type="GO" id="GO:0005737">
    <property type="term" value="C:cytoplasm"/>
    <property type="evidence" value="ECO:0007669"/>
    <property type="project" value="TreeGrafter"/>
</dbReference>
<dbReference type="GO" id="GO:0004308">
    <property type="term" value="F:exo-alpha-sialidase activity"/>
    <property type="evidence" value="ECO:0007669"/>
    <property type="project" value="UniProtKB-EC"/>
</dbReference>
<dbReference type="InterPro" id="IPR011040">
    <property type="entry name" value="Sialidase"/>
</dbReference>
<accession>A0A1N7NCW2</accession>
<dbReference type="InterPro" id="IPR026856">
    <property type="entry name" value="Sialidase_fam"/>
</dbReference>
<keyword evidence="4" id="KW-0677">Repeat</keyword>